<dbReference type="EMBL" id="LOPU01000001">
    <property type="protein sequence ID" value="KTG11691.1"/>
    <property type="molecule type" value="Genomic_DNA"/>
</dbReference>
<dbReference type="GO" id="GO:0016491">
    <property type="term" value="F:oxidoreductase activity"/>
    <property type="evidence" value="ECO:0007669"/>
    <property type="project" value="UniProtKB-KW"/>
</dbReference>
<comment type="caution">
    <text evidence="7">The sequence shown here is derived from an EMBL/GenBank/DDBJ whole genome shotgun (WGS) entry which is preliminary data.</text>
</comment>
<keyword evidence="8" id="KW-1185">Reference proteome</keyword>
<reference evidence="7 8" key="1">
    <citation type="submission" date="2015-12" db="EMBL/GenBank/DDBJ databases">
        <title>Haloprofundus marisrubri gen. nov., sp. nov., an extremely halophilic archaeon isolated from the Discovery deep brine-seawater interface in the Red Sea.</title>
        <authorList>
            <person name="Zhang G."/>
            <person name="Stingl U."/>
            <person name="Rashid M."/>
        </authorList>
    </citation>
    <scope>NUCLEOTIDE SEQUENCE [LARGE SCALE GENOMIC DNA]</scope>
    <source>
        <strain evidence="7 8">SB9</strain>
    </source>
</reference>
<sequence>MEEAYEAIVVGGGIVGASTAYHLAREGCETLLVDRRDEGRATDAGAGILSAATSSRGSDSTWFDFATTAVDYYDELVAALEDEQDGPHGYAKRGLLNVAFGDDEVEQYDEVLERIRERQAAGGPPAEGTVHELSGEEAREHFPPLGETKRAFYYDDAARVDGQTFEGALRRAGEAHGLDTLEASVDSLVLDGDEVVGVVVEGDEADEEDELAADAVVVAGGAWSNDFGEQLGVEIPVEPQRGQIVHLDLDADTEGWPIVSPYRHKYMVSWDDGRVAVGATRETGSGFEPRTTVDGLHDVFGEILRVAPGLGDASLREVRVGLRPLAEDGLPVLGGVPGVDGAFLATGHGPSGLQLGPYSGKLVADAVRGEDVSEVLKPFGVERF</sequence>
<dbReference type="OrthoDB" id="2001at2157"/>
<dbReference type="SUPFAM" id="SSF51905">
    <property type="entry name" value="FAD/NAD(P)-binding domain"/>
    <property type="match status" value="1"/>
</dbReference>
<comment type="cofactor">
    <cofactor evidence="1">
        <name>FAD</name>
        <dbReference type="ChEBI" id="CHEBI:57692"/>
    </cofactor>
</comment>
<gene>
    <name evidence="7" type="ORF">AUR64_00255</name>
</gene>
<comment type="similarity">
    <text evidence="2">Belongs to the DadA oxidoreductase family.</text>
</comment>
<organism evidence="7 8">
    <name type="scientific">Haloprofundus marisrubri</name>
    <dbReference type="NCBI Taxonomy" id="1514971"/>
    <lineage>
        <taxon>Archaea</taxon>
        <taxon>Methanobacteriati</taxon>
        <taxon>Methanobacteriota</taxon>
        <taxon>Stenosarchaea group</taxon>
        <taxon>Halobacteria</taxon>
        <taxon>Halobacteriales</taxon>
        <taxon>Haloferacaceae</taxon>
        <taxon>Haloprofundus</taxon>
    </lineage>
</organism>
<protein>
    <submittedName>
        <fullName evidence="7">FAD-dependent oxidoreductase</fullName>
    </submittedName>
</protein>
<evidence type="ECO:0000313" key="7">
    <source>
        <dbReference type="EMBL" id="KTG11691.1"/>
    </source>
</evidence>
<dbReference type="STRING" id="1514971.AUR64_00255"/>
<evidence type="ECO:0000256" key="5">
    <source>
        <dbReference type="SAM" id="MobiDB-lite"/>
    </source>
</evidence>
<proteinExistence type="inferred from homology"/>
<keyword evidence="3" id="KW-0285">Flavoprotein</keyword>
<evidence type="ECO:0000256" key="2">
    <source>
        <dbReference type="ARBA" id="ARBA00009410"/>
    </source>
</evidence>
<dbReference type="GO" id="GO:0005737">
    <property type="term" value="C:cytoplasm"/>
    <property type="evidence" value="ECO:0007669"/>
    <property type="project" value="TreeGrafter"/>
</dbReference>
<evidence type="ECO:0000256" key="3">
    <source>
        <dbReference type="ARBA" id="ARBA00022630"/>
    </source>
</evidence>
<keyword evidence="4" id="KW-0560">Oxidoreductase</keyword>
<dbReference type="Proteomes" id="UP000054387">
    <property type="component" value="Unassembled WGS sequence"/>
</dbReference>
<evidence type="ECO:0000256" key="1">
    <source>
        <dbReference type="ARBA" id="ARBA00001974"/>
    </source>
</evidence>
<dbReference type="PANTHER" id="PTHR13847:SF286">
    <property type="entry name" value="D-AMINO ACID DEHYDROGENASE"/>
    <property type="match status" value="1"/>
</dbReference>
<dbReference type="Gene3D" id="3.30.9.10">
    <property type="entry name" value="D-Amino Acid Oxidase, subunit A, domain 2"/>
    <property type="match status" value="1"/>
</dbReference>
<feature type="domain" description="FAD dependent oxidoreductase" evidence="6">
    <location>
        <begin position="7"/>
        <end position="365"/>
    </location>
</feature>
<dbReference type="InterPro" id="IPR006076">
    <property type="entry name" value="FAD-dep_OxRdtase"/>
</dbReference>
<name>A0A0W1REI3_9EURY</name>
<accession>A0A0W1REI3</accession>
<dbReference type="SUPFAM" id="SSF54373">
    <property type="entry name" value="FAD-linked reductases, C-terminal domain"/>
    <property type="match status" value="1"/>
</dbReference>
<dbReference type="PRINTS" id="PR00368">
    <property type="entry name" value="FADPNR"/>
</dbReference>
<feature type="compositionally biased region" description="Basic and acidic residues" evidence="5">
    <location>
        <begin position="129"/>
        <end position="139"/>
    </location>
</feature>
<dbReference type="InterPro" id="IPR036188">
    <property type="entry name" value="FAD/NAD-bd_sf"/>
</dbReference>
<dbReference type="PANTHER" id="PTHR13847">
    <property type="entry name" value="SARCOSINE DEHYDROGENASE-RELATED"/>
    <property type="match status" value="1"/>
</dbReference>
<evidence type="ECO:0000256" key="4">
    <source>
        <dbReference type="ARBA" id="ARBA00023002"/>
    </source>
</evidence>
<dbReference type="Gene3D" id="3.50.50.60">
    <property type="entry name" value="FAD/NAD(P)-binding domain"/>
    <property type="match status" value="1"/>
</dbReference>
<evidence type="ECO:0000259" key="6">
    <source>
        <dbReference type="Pfam" id="PF01266"/>
    </source>
</evidence>
<dbReference type="AlphaFoldDB" id="A0A0W1REI3"/>
<dbReference type="Pfam" id="PF01266">
    <property type="entry name" value="DAO"/>
    <property type="match status" value="1"/>
</dbReference>
<feature type="region of interest" description="Disordered" evidence="5">
    <location>
        <begin position="118"/>
        <end position="139"/>
    </location>
</feature>
<evidence type="ECO:0000313" key="8">
    <source>
        <dbReference type="Proteomes" id="UP000054387"/>
    </source>
</evidence>